<dbReference type="Pfam" id="PF02325">
    <property type="entry name" value="CCB3_YggT"/>
    <property type="match status" value="1"/>
</dbReference>
<keyword evidence="2" id="KW-0934">Plastid</keyword>
<protein>
    <submittedName>
        <fullName evidence="2">Conserved hypothetical plastid protein</fullName>
    </submittedName>
</protein>
<keyword evidence="2" id="KW-0150">Chloroplast</keyword>
<evidence type="ECO:0000313" key="2">
    <source>
        <dbReference type="EMBL" id="ARO90810.1"/>
    </source>
</evidence>
<dbReference type="EMBL" id="KY709209">
    <property type="protein sequence ID" value="ARO90810.1"/>
    <property type="molecule type" value="Genomic_DNA"/>
</dbReference>
<evidence type="ECO:0000256" key="1">
    <source>
        <dbReference type="SAM" id="Phobius"/>
    </source>
</evidence>
<accession>A0A1Y9TMA1</accession>
<dbReference type="InterPro" id="IPR003425">
    <property type="entry name" value="CCB3/YggT"/>
</dbReference>
<keyword evidence="1" id="KW-1133">Transmembrane helix</keyword>
<dbReference type="AlphaFoldDB" id="A0A1Y9TMA1"/>
<dbReference type="GeneID" id="32887507"/>
<feature type="transmembrane region" description="Helical" evidence="1">
    <location>
        <begin position="21"/>
        <end position="41"/>
    </location>
</feature>
<sequence>MTLFAHTLQILSKAISNFLELYFILIIIQYSLGWITAINWYREPFYTIANLTDPYIKIFEGILPSSLGIDLSILFATLFLRVLISVCKNISFA</sequence>
<proteinExistence type="predicted"/>
<reference evidence="2" key="1">
    <citation type="submission" date="2017-03" db="EMBL/GenBank/DDBJ databases">
        <title>The new red algal subphylum Proteorhodophytina comprises the largest and most divergent plastid genomes known.</title>
        <authorList>
            <person name="Munoz-Gomez S.A."/>
            <person name="Mejia-Franco F.G."/>
            <person name="Durnin K."/>
            <person name="Morgan C."/>
            <person name="Grisdale C.J."/>
            <person name="Archibald J.M."/>
            <person name="Slamovits C.H."/>
        </authorList>
    </citation>
    <scope>NUCLEOTIDE SEQUENCE</scope>
    <source>
        <strain evidence="2">NIES-2742</strain>
    </source>
</reference>
<geneLocation type="chloroplast" evidence="2"/>
<dbReference type="PANTHER" id="PTHR33219:SF14">
    <property type="entry name" value="PROTEIN COFACTOR ASSEMBLY OF COMPLEX C SUBUNIT B CCB3, CHLOROPLASTIC-RELATED"/>
    <property type="match status" value="1"/>
</dbReference>
<feature type="transmembrane region" description="Helical" evidence="1">
    <location>
        <begin position="61"/>
        <end position="84"/>
    </location>
</feature>
<dbReference type="PANTHER" id="PTHR33219">
    <property type="entry name" value="YLMG HOMOLOG PROTEIN 2, CHLOROPLASTIC"/>
    <property type="match status" value="1"/>
</dbReference>
<keyword evidence="1" id="KW-0812">Transmembrane</keyword>
<dbReference type="RefSeq" id="YP_009370321.1">
    <property type="nucleotide sequence ID" value="NC_034787.1"/>
</dbReference>
<organism evidence="2">
    <name type="scientific">Bulboplastis apyrenoidosa</name>
    <dbReference type="NCBI Taxonomy" id="1070855"/>
    <lineage>
        <taxon>Eukaryota</taxon>
        <taxon>Rhodophyta</taxon>
        <taxon>Rhodellophyceae</taxon>
        <taxon>Dixoniellales</taxon>
        <taxon>Dixoniellaceae</taxon>
        <taxon>Bulboplastis</taxon>
    </lineage>
</organism>
<keyword evidence="1" id="KW-0472">Membrane</keyword>
<gene>
    <name evidence="2" type="primary">ycf19</name>
</gene>
<name>A0A1Y9TMA1_9RHOD</name>
<dbReference type="GO" id="GO:0016020">
    <property type="term" value="C:membrane"/>
    <property type="evidence" value="ECO:0007669"/>
    <property type="project" value="InterPro"/>
</dbReference>